<protein>
    <submittedName>
        <fullName evidence="2">(African queen) hypothetical protein</fullName>
    </submittedName>
</protein>
<feature type="compositionally biased region" description="Basic and acidic residues" evidence="1">
    <location>
        <begin position="1"/>
        <end position="10"/>
    </location>
</feature>
<dbReference type="AlphaFoldDB" id="A0A8J2QID5"/>
<reference evidence="2" key="1">
    <citation type="submission" date="2021-09" db="EMBL/GenBank/DDBJ databases">
        <authorList>
            <person name="Martin H S."/>
        </authorList>
    </citation>
    <scope>NUCLEOTIDE SEQUENCE</scope>
</reference>
<dbReference type="EMBL" id="CAKASE010000049">
    <property type="protein sequence ID" value="CAG9563572.1"/>
    <property type="molecule type" value="Genomic_DNA"/>
</dbReference>
<feature type="region of interest" description="Disordered" evidence="1">
    <location>
        <begin position="1"/>
        <end position="21"/>
    </location>
</feature>
<proteinExistence type="predicted"/>
<accession>A0A8J2QID5</accession>
<evidence type="ECO:0000313" key="3">
    <source>
        <dbReference type="Proteomes" id="UP000789524"/>
    </source>
</evidence>
<evidence type="ECO:0000256" key="1">
    <source>
        <dbReference type="SAM" id="MobiDB-lite"/>
    </source>
</evidence>
<evidence type="ECO:0000313" key="2">
    <source>
        <dbReference type="EMBL" id="CAG9563572.1"/>
    </source>
</evidence>
<gene>
    <name evidence="2" type="ORF">DCHRY22_LOCUS4686</name>
</gene>
<dbReference type="Proteomes" id="UP000789524">
    <property type="component" value="Unassembled WGS sequence"/>
</dbReference>
<organism evidence="2 3">
    <name type="scientific">Danaus chrysippus</name>
    <name type="common">African queen</name>
    <dbReference type="NCBI Taxonomy" id="151541"/>
    <lineage>
        <taxon>Eukaryota</taxon>
        <taxon>Metazoa</taxon>
        <taxon>Ecdysozoa</taxon>
        <taxon>Arthropoda</taxon>
        <taxon>Hexapoda</taxon>
        <taxon>Insecta</taxon>
        <taxon>Pterygota</taxon>
        <taxon>Neoptera</taxon>
        <taxon>Endopterygota</taxon>
        <taxon>Lepidoptera</taxon>
        <taxon>Glossata</taxon>
        <taxon>Ditrysia</taxon>
        <taxon>Papilionoidea</taxon>
        <taxon>Nymphalidae</taxon>
        <taxon>Danainae</taxon>
        <taxon>Danaini</taxon>
        <taxon>Danaina</taxon>
        <taxon>Danaus</taxon>
        <taxon>Anosia</taxon>
    </lineage>
</organism>
<comment type="caution">
    <text evidence="2">The sequence shown here is derived from an EMBL/GenBank/DDBJ whole genome shotgun (WGS) entry which is preliminary data.</text>
</comment>
<sequence length="76" mass="8200">MMTSYRRDSNSEPAAQPYHVDTSQLIPVNVSESAVCVSESADYSNRTSEASVGDRGPAAGPLARLALYQLLRATLR</sequence>
<keyword evidence="3" id="KW-1185">Reference proteome</keyword>
<name>A0A8J2QID5_9NEOP</name>